<evidence type="ECO:0000256" key="4">
    <source>
        <dbReference type="ARBA" id="ARBA00022833"/>
    </source>
</evidence>
<evidence type="ECO:0000256" key="9">
    <source>
        <dbReference type="ARBA" id="ARBA00023242"/>
    </source>
</evidence>
<dbReference type="InterPro" id="IPR013088">
    <property type="entry name" value="Znf_NHR/GATA"/>
</dbReference>
<evidence type="ECO:0000256" key="8">
    <source>
        <dbReference type="ARBA" id="ARBA00023170"/>
    </source>
</evidence>
<keyword evidence="3" id="KW-0863">Zinc-finger</keyword>
<dbReference type="CDD" id="cd09913">
    <property type="entry name" value="EHD"/>
    <property type="match status" value="1"/>
</dbReference>
<keyword evidence="2" id="KW-0479">Metal-binding</keyword>
<dbReference type="STRING" id="6265.A0A0B2US85"/>
<evidence type="ECO:0000313" key="13">
    <source>
        <dbReference type="EMBL" id="KHN72007.1"/>
    </source>
</evidence>
<dbReference type="GO" id="GO:0008270">
    <property type="term" value="F:zinc ion binding"/>
    <property type="evidence" value="ECO:0007669"/>
    <property type="project" value="UniProtKB-KW"/>
</dbReference>
<gene>
    <name evidence="13" type="primary">EHD1</name>
    <name evidence="13" type="ORF">Tcan_05817</name>
</gene>
<keyword evidence="11" id="KW-1133">Transmembrane helix</keyword>
<dbReference type="InterPro" id="IPR027417">
    <property type="entry name" value="P-loop_NTPase"/>
</dbReference>
<protein>
    <submittedName>
        <fullName evidence="13">EH domain-containing protein 1</fullName>
    </submittedName>
</protein>
<dbReference type="GO" id="GO:0003700">
    <property type="term" value="F:DNA-binding transcription factor activity"/>
    <property type="evidence" value="ECO:0007669"/>
    <property type="project" value="InterPro"/>
</dbReference>
<evidence type="ECO:0000256" key="6">
    <source>
        <dbReference type="ARBA" id="ARBA00023125"/>
    </source>
</evidence>
<dbReference type="GO" id="GO:0010008">
    <property type="term" value="C:endosome membrane"/>
    <property type="evidence" value="ECO:0007669"/>
    <property type="project" value="UniProtKB-SubCell"/>
</dbReference>
<evidence type="ECO:0000313" key="14">
    <source>
        <dbReference type="Proteomes" id="UP000031036"/>
    </source>
</evidence>
<dbReference type="OMA" id="WFISNEC"/>
<keyword evidence="5" id="KW-0805">Transcription regulation</keyword>
<dbReference type="InterPro" id="IPR040990">
    <property type="entry name" value="DUF5600"/>
</dbReference>
<evidence type="ECO:0000259" key="12">
    <source>
        <dbReference type="PROSITE" id="PS51718"/>
    </source>
</evidence>
<evidence type="ECO:0000256" key="11">
    <source>
        <dbReference type="SAM" id="Phobius"/>
    </source>
</evidence>
<dbReference type="Gene3D" id="3.30.50.10">
    <property type="entry name" value="Erythroid Transcription Factor GATA-1, subunit A"/>
    <property type="match status" value="1"/>
</dbReference>
<keyword evidence="9" id="KW-0539">Nucleus</keyword>
<dbReference type="InterPro" id="IPR051943">
    <property type="entry name" value="TRAFAC_Dynamin-like_GTPase"/>
</dbReference>
<name>A0A0B2US85_TOXCA</name>
<keyword evidence="14" id="KW-1185">Reference proteome</keyword>
<evidence type="ECO:0000256" key="3">
    <source>
        <dbReference type="ARBA" id="ARBA00022771"/>
    </source>
</evidence>
<dbReference type="Pfam" id="PF18150">
    <property type="entry name" value="DUF5600"/>
    <property type="match status" value="1"/>
</dbReference>
<dbReference type="PROSITE" id="PS51718">
    <property type="entry name" value="G_DYNAMIN_2"/>
    <property type="match status" value="1"/>
</dbReference>
<evidence type="ECO:0000256" key="1">
    <source>
        <dbReference type="ARBA" id="ARBA00004481"/>
    </source>
</evidence>
<evidence type="ECO:0000256" key="10">
    <source>
        <dbReference type="SAM" id="MobiDB-lite"/>
    </source>
</evidence>
<keyword evidence="4" id="KW-0862">Zinc</keyword>
<dbReference type="EMBL" id="JPKZ01004121">
    <property type="protein sequence ID" value="KHN72007.1"/>
    <property type="molecule type" value="Genomic_DNA"/>
</dbReference>
<dbReference type="GO" id="GO:0043565">
    <property type="term" value="F:sequence-specific DNA binding"/>
    <property type="evidence" value="ECO:0007669"/>
    <property type="project" value="InterPro"/>
</dbReference>
<comment type="subcellular location">
    <subcellularLocation>
        <location evidence="1">Endosome membrane</location>
        <topology evidence="1">Peripheral membrane protein</topology>
    </subcellularLocation>
</comment>
<evidence type="ECO:0000256" key="5">
    <source>
        <dbReference type="ARBA" id="ARBA00023015"/>
    </source>
</evidence>
<dbReference type="Pfam" id="PF00105">
    <property type="entry name" value="zf-C4"/>
    <property type="match status" value="1"/>
</dbReference>
<accession>A0A0B2US85</accession>
<dbReference type="Gene3D" id="3.40.50.300">
    <property type="entry name" value="P-loop containing nucleotide triphosphate hydrolases"/>
    <property type="match status" value="1"/>
</dbReference>
<dbReference type="PANTHER" id="PTHR43681">
    <property type="entry name" value="TRANSMEMBRANE GTPASE FZO"/>
    <property type="match status" value="1"/>
</dbReference>
<feature type="transmembrane region" description="Helical" evidence="11">
    <location>
        <begin position="553"/>
        <end position="571"/>
    </location>
</feature>
<dbReference type="SUPFAM" id="SSF52540">
    <property type="entry name" value="P-loop containing nucleoside triphosphate hydrolases"/>
    <property type="match status" value="1"/>
</dbReference>
<dbReference type="SUPFAM" id="SSF57716">
    <property type="entry name" value="Glucocorticoid receptor-like (DNA-binding domain)"/>
    <property type="match status" value="1"/>
</dbReference>
<dbReference type="Proteomes" id="UP000031036">
    <property type="component" value="Unassembled WGS sequence"/>
</dbReference>
<feature type="region of interest" description="Disordered" evidence="10">
    <location>
        <begin position="493"/>
        <end position="512"/>
    </location>
</feature>
<feature type="compositionally biased region" description="Basic and acidic residues" evidence="10">
    <location>
        <begin position="495"/>
        <end position="512"/>
    </location>
</feature>
<keyword evidence="7" id="KW-0804">Transcription</keyword>
<keyword evidence="11" id="KW-0472">Membrane</keyword>
<dbReference type="OrthoDB" id="422720at2759"/>
<sequence>MGLFSKPPPPPPTIPTATRENLSEVLYLLYEQKMLPMEKRHIYDQFYTPSLYKAEFEAKPMVLFLGQYSVGKTTMIKYLLGNTEYPGSMIGPEPTTDCFTVIFHSENPAVVMGTSLAADSSLPFQSLNMFGSAFLTRMRGATLSAPILQYITLIDTPGILSGQKQRTSRGYDFASVVNFIATKVDMIILLFDTSKLDISDEYKQVIQCLKGNEEKIKIVLNKADQVGAAELIRVRGALMWSLSRILESPEVPKVFIGSFWDGDGEKKDKSEVAELFTQEYDEFFEELKLLPQQCDVRKLNDVIKRAKRLKIHALLMEQLVKKMWIRSDNEIRRVIKAENLQGIYNEFKNRLRIADSDLPDIPLFIEKAKLSYAKAWNKVNPEMMRLLDEFINDDIPRMVSVAQSKDKKVDVPKPFEDIFKKMLDKDEPYHRQFPVRYAEIKVMVGTMVFGHAMGAAAFLKEAGDNKCTVDKTRRNWCPACRLKKCYQMQMNKNAVQKERGPRKEKRQNSFEEIAVRKPDEKGAILSECVRRCLYSPVMTFMRNTKRELIIGQYWPIFFLLNLCAYPNIVHLSDPKMNRLLRWAIEECLGKEHLDSEELRLATCLALCKIGGRFALQFFYYTLTLPKAAYSCTKTSKEK</sequence>
<organism evidence="13 14">
    <name type="scientific">Toxocara canis</name>
    <name type="common">Canine roundworm</name>
    <dbReference type="NCBI Taxonomy" id="6265"/>
    <lineage>
        <taxon>Eukaryota</taxon>
        <taxon>Metazoa</taxon>
        <taxon>Ecdysozoa</taxon>
        <taxon>Nematoda</taxon>
        <taxon>Chromadorea</taxon>
        <taxon>Rhabditida</taxon>
        <taxon>Spirurina</taxon>
        <taxon>Ascaridomorpha</taxon>
        <taxon>Ascaridoidea</taxon>
        <taxon>Toxocaridae</taxon>
        <taxon>Toxocara</taxon>
    </lineage>
</organism>
<keyword evidence="11" id="KW-0812">Transmembrane</keyword>
<comment type="caution">
    <text evidence="13">The sequence shown here is derived from an EMBL/GenBank/DDBJ whole genome shotgun (WGS) entry which is preliminary data.</text>
</comment>
<dbReference type="AlphaFoldDB" id="A0A0B2US85"/>
<dbReference type="InterPro" id="IPR045063">
    <property type="entry name" value="Dynamin_N"/>
</dbReference>
<dbReference type="PANTHER" id="PTHR43681:SF1">
    <property type="entry name" value="SARCALUMENIN"/>
    <property type="match status" value="1"/>
</dbReference>
<keyword evidence="8" id="KW-0675">Receptor</keyword>
<reference evidence="13 14" key="1">
    <citation type="submission" date="2014-11" db="EMBL/GenBank/DDBJ databases">
        <title>Genetic blueprint of the zoonotic pathogen Toxocara canis.</title>
        <authorList>
            <person name="Zhu X.-Q."/>
            <person name="Korhonen P.K."/>
            <person name="Cai H."/>
            <person name="Young N.D."/>
            <person name="Nejsum P."/>
            <person name="von Samson-Himmelstjerna G."/>
            <person name="Boag P.R."/>
            <person name="Tan P."/>
            <person name="Li Q."/>
            <person name="Min J."/>
            <person name="Yang Y."/>
            <person name="Wang X."/>
            <person name="Fang X."/>
            <person name="Hall R.S."/>
            <person name="Hofmann A."/>
            <person name="Sternberg P.W."/>
            <person name="Jex A.R."/>
            <person name="Gasser R.B."/>
        </authorList>
    </citation>
    <scope>NUCLEOTIDE SEQUENCE [LARGE SCALE GENOMIC DNA]</scope>
    <source>
        <strain evidence="13">PN_DK_2014</strain>
    </source>
</reference>
<evidence type="ECO:0000256" key="7">
    <source>
        <dbReference type="ARBA" id="ARBA00023163"/>
    </source>
</evidence>
<dbReference type="InterPro" id="IPR001628">
    <property type="entry name" value="Znf_hrmn_rcpt"/>
</dbReference>
<dbReference type="GO" id="GO:0005525">
    <property type="term" value="F:GTP binding"/>
    <property type="evidence" value="ECO:0007669"/>
    <property type="project" value="InterPro"/>
</dbReference>
<proteinExistence type="predicted"/>
<feature type="domain" description="Dynamin-type G" evidence="12">
    <location>
        <begin position="56"/>
        <end position="291"/>
    </location>
</feature>
<evidence type="ECO:0000256" key="2">
    <source>
        <dbReference type="ARBA" id="ARBA00022723"/>
    </source>
</evidence>
<dbReference type="InterPro" id="IPR030381">
    <property type="entry name" value="G_DYNAMIN_dom"/>
</dbReference>
<dbReference type="Pfam" id="PF00350">
    <property type="entry name" value="Dynamin_N"/>
    <property type="match status" value="1"/>
</dbReference>
<keyword evidence="6" id="KW-0238">DNA-binding</keyword>
<dbReference type="Gene3D" id="1.10.268.20">
    <property type="match status" value="1"/>
</dbReference>